<accession>A0A9N9HPI5</accession>
<evidence type="ECO:0000313" key="2">
    <source>
        <dbReference type="EMBL" id="CAG8699655.1"/>
    </source>
</evidence>
<comment type="caution">
    <text evidence="2">The sequence shown here is derived from an EMBL/GenBank/DDBJ whole genome shotgun (WGS) entry which is preliminary data.</text>
</comment>
<reference evidence="2" key="1">
    <citation type="submission" date="2021-06" db="EMBL/GenBank/DDBJ databases">
        <authorList>
            <person name="Kallberg Y."/>
            <person name="Tangrot J."/>
            <person name="Rosling A."/>
        </authorList>
    </citation>
    <scope>NUCLEOTIDE SEQUENCE</scope>
    <source>
        <strain evidence="2">MT106</strain>
    </source>
</reference>
<dbReference type="Proteomes" id="UP000789831">
    <property type="component" value="Unassembled WGS sequence"/>
</dbReference>
<dbReference type="OrthoDB" id="415825at2759"/>
<proteinExistence type="predicted"/>
<evidence type="ECO:0000313" key="3">
    <source>
        <dbReference type="Proteomes" id="UP000789831"/>
    </source>
</evidence>
<dbReference type="EMBL" id="CAJVPL010017722">
    <property type="protein sequence ID" value="CAG8699655.1"/>
    <property type="molecule type" value="Genomic_DNA"/>
</dbReference>
<keyword evidence="3" id="KW-1185">Reference proteome</keyword>
<evidence type="ECO:0000256" key="1">
    <source>
        <dbReference type="SAM" id="MobiDB-lite"/>
    </source>
</evidence>
<organism evidence="2 3">
    <name type="scientific">Ambispora gerdemannii</name>
    <dbReference type="NCBI Taxonomy" id="144530"/>
    <lineage>
        <taxon>Eukaryota</taxon>
        <taxon>Fungi</taxon>
        <taxon>Fungi incertae sedis</taxon>
        <taxon>Mucoromycota</taxon>
        <taxon>Glomeromycotina</taxon>
        <taxon>Glomeromycetes</taxon>
        <taxon>Archaeosporales</taxon>
        <taxon>Ambisporaceae</taxon>
        <taxon>Ambispora</taxon>
    </lineage>
</organism>
<feature type="non-terminal residue" evidence="2">
    <location>
        <position position="1"/>
    </location>
</feature>
<feature type="region of interest" description="Disordered" evidence="1">
    <location>
        <begin position="1"/>
        <end position="32"/>
    </location>
</feature>
<name>A0A9N9HPI5_9GLOM</name>
<gene>
    <name evidence="2" type="ORF">AGERDE_LOCUS13445</name>
</gene>
<sequence length="64" mass="7584">VEKDSEIPGSSYGNFNNAFDELQEETTDDRNKRARINFGENLQQMMELKRKYDPNVLFDKWIVV</sequence>
<dbReference type="AlphaFoldDB" id="A0A9N9HPI5"/>
<protein>
    <submittedName>
        <fullName evidence="2">6706_t:CDS:1</fullName>
    </submittedName>
</protein>